<dbReference type="Proteomes" id="UP001362999">
    <property type="component" value="Unassembled WGS sequence"/>
</dbReference>
<keyword evidence="2" id="KW-1185">Reference proteome</keyword>
<name>A0AAW0B8B8_9AGAR</name>
<organism evidence="1 2">
    <name type="scientific">Favolaschia claudopus</name>
    <dbReference type="NCBI Taxonomy" id="2862362"/>
    <lineage>
        <taxon>Eukaryota</taxon>
        <taxon>Fungi</taxon>
        <taxon>Dikarya</taxon>
        <taxon>Basidiomycota</taxon>
        <taxon>Agaricomycotina</taxon>
        <taxon>Agaricomycetes</taxon>
        <taxon>Agaricomycetidae</taxon>
        <taxon>Agaricales</taxon>
        <taxon>Marasmiineae</taxon>
        <taxon>Mycenaceae</taxon>
        <taxon>Favolaschia</taxon>
    </lineage>
</organism>
<sequence length="62" mass="7137">FNLNSFAIRSERFMYAYTVGLTGSEAVWAARRYRGHRTIPLRVMDDMEVAGVRPKGTTRQQT</sequence>
<dbReference type="AlphaFoldDB" id="A0AAW0B8B8"/>
<proteinExistence type="predicted"/>
<protein>
    <submittedName>
        <fullName evidence="1">Uncharacterized protein</fullName>
    </submittedName>
</protein>
<evidence type="ECO:0000313" key="2">
    <source>
        <dbReference type="Proteomes" id="UP001362999"/>
    </source>
</evidence>
<evidence type="ECO:0000313" key="1">
    <source>
        <dbReference type="EMBL" id="KAK7020938.1"/>
    </source>
</evidence>
<reference evidence="1 2" key="1">
    <citation type="journal article" date="2024" name="J Genomics">
        <title>Draft genome sequencing and assembly of Favolaschia claudopus CIRM-BRFM 2984 isolated from oak limbs.</title>
        <authorList>
            <person name="Navarro D."/>
            <person name="Drula E."/>
            <person name="Chaduli D."/>
            <person name="Cazenave R."/>
            <person name="Ahrendt S."/>
            <person name="Wang J."/>
            <person name="Lipzen A."/>
            <person name="Daum C."/>
            <person name="Barry K."/>
            <person name="Grigoriev I.V."/>
            <person name="Favel A."/>
            <person name="Rosso M.N."/>
            <person name="Martin F."/>
        </authorList>
    </citation>
    <scope>NUCLEOTIDE SEQUENCE [LARGE SCALE GENOMIC DNA]</scope>
    <source>
        <strain evidence="1 2">CIRM-BRFM 2984</strain>
    </source>
</reference>
<accession>A0AAW0B8B8</accession>
<comment type="caution">
    <text evidence="1">The sequence shown here is derived from an EMBL/GenBank/DDBJ whole genome shotgun (WGS) entry which is preliminary data.</text>
</comment>
<feature type="non-terminal residue" evidence="1">
    <location>
        <position position="1"/>
    </location>
</feature>
<gene>
    <name evidence="1" type="ORF">R3P38DRAFT_2534819</name>
</gene>
<dbReference type="EMBL" id="JAWWNJ010000040">
    <property type="protein sequence ID" value="KAK7020938.1"/>
    <property type="molecule type" value="Genomic_DNA"/>
</dbReference>